<dbReference type="InterPro" id="IPR008271">
    <property type="entry name" value="Ser/Thr_kinase_AS"/>
</dbReference>
<dbReference type="eggNOG" id="KOG1187">
    <property type="taxonomic scope" value="Eukaryota"/>
</dbReference>
<dbReference type="Gene3D" id="3.30.200.20">
    <property type="entry name" value="Phosphorylase Kinase, domain 1"/>
    <property type="match status" value="1"/>
</dbReference>
<evidence type="ECO:0000256" key="3">
    <source>
        <dbReference type="ARBA" id="ARBA00022679"/>
    </source>
</evidence>
<dbReference type="SMART" id="SM00220">
    <property type="entry name" value="S_TKc"/>
    <property type="match status" value="1"/>
</dbReference>
<keyword evidence="11" id="KW-0325">Glycoprotein</keyword>
<name>A0A061EFR2_THECC</name>
<keyword evidence="2" id="KW-0723">Serine/threonine-protein kinase</keyword>
<gene>
    <name evidence="16" type="ORF">TCM_018855</name>
</gene>
<evidence type="ECO:0000256" key="12">
    <source>
        <dbReference type="PROSITE-ProRule" id="PRU10141"/>
    </source>
</evidence>
<dbReference type="GO" id="GO:0004672">
    <property type="term" value="F:protein kinase activity"/>
    <property type="evidence" value="ECO:0000318"/>
    <property type="project" value="GO_Central"/>
</dbReference>
<evidence type="ECO:0000256" key="6">
    <source>
        <dbReference type="ARBA" id="ARBA00022741"/>
    </source>
</evidence>
<dbReference type="PROSITE" id="PS00108">
    <property type="entry name" value="PROTEIN_KINASE_ST"/>
    <property type="match status" value="1"/>
</dbReference>
<keyword evidence="8 12" id="KW-0067">ATP-binding</keyword>
<dbReference type="FunFam" id="2.60.120.430:FF:000003">
    <property type="entry name" value="FERONIA receptor-like kinase"/>
    <property type="match status" value="1"/>
</dbReference>
<keyword evidence="17" id="KW-1185">Reference proteome</keyword>
<dbReference type="PANTHER" id="PTHR34590">
    <property type="entry name" value="OS03G0124300 PROTEIN-RELATED"/>
    <property type="match status" value="1"/>
</dbReference>
<keyword evidence="4 14" id="KW-0812">Transmembrane</keyword>
<dbReference type="FunFam" id="2.60.120.430:FF:000007">
    <property type="entry name" value="FERONIA receptor-like kinase"/>
    <property type="match status" value="1"/>
</dbReference>
<sequence length="895" mass="99212">MISPSKHPVLHFHISTPLLFIIFFFFSFLNYLKFTNANNIFLNCGTSTNSIRLDGHEWTGDSGTGSKFIASEQSNDTSIVSKSIKLESSIDPVPFRTARIFQSPFTYSFRVRPRQKFLRLYFNPRTYQEFPRSTAFFSVTAGPFTLLSNFSPSLTADSLGLQTLVKEFCLNIEENQVLNITFSPSSTPLGAYAFINAIEIVSMPTNLYYGGSGARRIHGSGLRNRFAVENNTALEMILRLNIGGGSILPANDSGLYRGWLEDSDYFRGSGDRLVNATVRIKYLKTAPYVAPANVYQTARSTNKQKSLSWNMTVDSGFTYLLRLHLCELQPEVTKHGSRKVLISIRYGKTEAEADVITWGAGRGIAVYRDYIVKVPNVGNSGNVDLVISLGNNTKLRNLNSDPILNGLEVFKLNDSEGNLAGPNPGSRTASIPSPLANKPKDRKSAFVIGWATLAAFSLILLSGLTIFCLLRKGKSNAKDKSVSPRGPCRRFTLDELRAATNNFDRELVIGNGGFGRVFKGCIDGETPVAIKALKPTSTQGSNEFEAEIQMLSDLRHPYLVSLIGYCDEGIKIIVYDYMPRGTLRDHLYSTQGPPLSWKQRLEICIGVARGLAYLHAKNPKIIHRDIKPSNILLDKNWVAKVSDFGLSRLGPTSLSRSHVTTGVKGTFGYLDPDYFQTNHLSVKSDVYSFGVVLFEVLCARPAVDLRQDDEQQSLAEWVRQCIKAGKLNRIIDHNLKGEIAPECLKMYASIALKCLNDDRHKRPTMAAVLKRLKHALELQESTDAASDEEIMSSNGMEIVLRPNNNSKVVIHSCPTFWNKTISHKELFRFVSDRTGMKWARPPALCGLKALCCAVPAYGALSFGGRMSNSSDCGLDGTPGRVMDPILLDDDDTFKL</sequence>
<keyword evidence="5" id="KW-0732">Signal</keyword>
<dbReference type="STRING" id="3641.A0A061EFR2"/>
<dbReference type="GO" id="GO:0005524">
    <property type="term" value="F:ATP binding"/>
    <property type="evidence" value="ECO:0007669"/>
    <property type="project" value="UniProtKB-UniRule"/>
</dbReference>
<protein>
    <submittedName>
        <fullName evidence="16">Malectin/receptor-like protein kinase family protein, putative</fullName>
    </submittedName>
</protein>
<reference evidence="16 17" key="1">
    <citation type="journal article" date="2013" name="Genome Biol.">
        <title>The genome sequence of the most widely cultivated cacao type and its use to identify candidate genes regulating pod color.</title>
        <authorList>
            <person name="Motamayor J.C."/>
            <person name="Mockaitis K."/>
            <person name="Schmutz J."/>
            <person name="Haiminen N."/>
            <person name="Iii D.L."/>
            <person name="Cornejo O."/>
            <person name="Findley S.D."/>
            <person name="Zheng P."/>
            <person name="Utro F."/>
            <person name="Royaert S."/>
            <person name="Saski C."/>
            <person name="Jenkins J."/>
            <person name="Podicheti R."/>
            <person name="Zhao M."/>
            <person name="Scheffler B.E."/>
            <person name="Stack J.C."/>
            <person name="Feltus F.A."/>
            <person name="Mustiga G.M."/>
            <person name="Amores F."/>
            <person name="Phillips W."/>
            <person name="Marelli J.P."/>
            <person name="May G.D."/>
            <person name="Shapiro H."/>
            <person name="Ma J."/>
            <person name="Bustamante C.D."/>
            <person name="Schnell R.J."/>
            <person name="Main D."/>
            <person name="Gilbert D."/>
            <person name="Parida L."/>
            <person name="Kuhn D.N."/>
        </authorList>
    </citation>
    <scope>NUCLEOTIDE SEQUENCE [LARGE SCALE GENOMIC DNA]</scope>
    <source>
        <strain evidence="17">cv. Matina 1-6</strain>
    </source>
</reference>
<evidence type="ECO:0000256" key="5">
    <source>
        <dbReference type="ARBA" id="ARBA00022729"/>
    </source>
</evidence>
<dbReference type="Gene3D" id="1.10.510.10">
    <property type="entry name" value="Transferase(Phosphotransferase) domain 1"/>
    <property type="match status" value="1"/>
</dbReference>
<evidence type="ECO:0000256" key="9">
    <source>
        <dbReference type="ARBA" id="ARBA00022989"/>
    </source>
</evidence>
<comment type="subcellular location">
    <subcellularLocation>
        <location evidence="1">Membrane</location>
        <topology evidence="1">Single-pass type I membrane protein</topology>
    </subcellularLocation>
</comment>
<dbReference type="FunFam" id="1.10.510.10:FF:000252">
    <property type="entry name" value="Receptor-like protein kinase FERONIA"/>
    <property type="match status" value="1"/>
</dbReference>
<evidence type="ECO:0000259" key="15">
    <source>
        <dbReference type="PROSITE" id="PS50011"/>
    </source>
</evidence>
<feature type="transmembrane region" description="Helical" evidence="14">
    <location>
        <begin position="12"/>
        <end position="32"/>
    </location>
</feature>
<evidence type="ECO:0000256" key="4">
    <source>
        <dbReference type="ARBA" id="ARBA00022692"/>
    </source>
</evidence>
<dbReference type="Proteomes" id="UP000026915">
    <property type="component" value="Chromosome 4"/>
</dbReference>
<feature type="domain" description="Protein kinase" evidence="15">
    <location>
        <begin position="503"/>
        <end position="777"/>
    </location>
</feature>
<dbReference type="InterPro" id="IPR024788">
    <property type="entry name" value="Malectin-like_Carb-bd_dom"/>
</dbReference>
<dbReference type="SUPFAM" id="SSF56112">
    <property type="entry name" value="Protein kinase-like (PK-like)"/>
    <property type="match status" value="1"/>
</dbReference>
<dbReference type="InterPro" id="IPR017441">
    <property type="entry name" value="Protein_kinase_ATP_BS"/>
</dbReference>
<evidence type="ECO:0000256" key="13">
    <source>
        <dbReference type="SAM" id="MobiDB-lite"/>
    </source>
</evidence>
<proteinExistence type="predicted"/>
<feature type="transmembrane region" description="Helical" evidence="14">
    <location>
        <begin position="447"/>
        <end position="470"/>
    </location>
</feature>
<dbReference type="Gramene" id="EOY03726">
    <property type="protein sequence ID" value="EOY03726"/>
    <property type="gene ID" value="TCM_018855"/>
</dbReference>
<dbReference type="Pfam" id="PF07714">
    <property type="entry name" value="PK_Tyr_Ser-Thr"/>
    <property type="match status" value="1"/>
</dbReference>
<dbReference type="InterPro" id="IPR045272">
    <property type="entry name" value="ANXUR1/2-like"/>
</dbReference>
<organism evidence="16 17">
    <name type="scientific">Theobroma cacao</name>
    <name type="common">Cacao</name>
    <name type="synonym">Cocoa</name>
    <dbReference type="NCBI Taxonomy" id="3641"/>
    <lineage>
        <taxon>Eukaryota</taxon>
        <taxon>Viridiplantae</taxon>
        <taxon>Streptophyta</taxon>
        <taxon>Embryophyta</taxon>
        <taxon>Tracheophyta</taxon>
        <taxon>Spermatophyta</taxon>
        <taxon>Magnoliopsida</taxon>
        <taxon>eudicotyledons</taxon>
        <taxon>Gunneridae</taxon>
        <taxon>Pentapetalae</taxon>
        <taxon>rosids</taxon>
        <taxon>malvids</taxon>
        <taxon>Malvales</taxon>
        <taxon>Malvaceae</taxon>
        <taxon>Byttnerioideae</taxon>
        <taxon>Theobroma</taxon>
    </lineage>
</organism>
<evidence type="ECO:0000313" key="16">
    <source>
        <dbReference type="EMBL" id="EOY03726.1"/>
    </source>
</evidence>
<evidence type="ECO:0000256" key="8">
    <source>
        <dbReference type="ARBA" id="ARBA00022840"/>
    </source>
</evidence>
<evidence type="ECO:0000256" key="7">
    <source>
        <dbReference type="ARBA" id="ARBA00022777"/>
    </source>
</evidence>
<dbReference type="InParanoid" id="A0A061EFR2"/>
<evidence type="ECO:0000256" key="11">
    <source>
        <dbReference type="ARBA" id="ARBA00023180"/>
    </source>
</evidence>
<keyword evidence="3" id="KW-0808">Transferase</keyword>
<dbReference type="PROSITE" id="PS50011">
    <property type="entry name" value="PROTEIN_KINASE_DOM"/>
    <property type="match status" value="1"/>
</dbReference>
<dbReference type="Pfam" id="PF12819">
    <property type="entry name" value="Malectin_like"/>
    <property type="match status" value="1"/>
</dbReference>
<dbReference type="PROSITE" id="PS00107">
    <property type="entry name" value="PROTEIN_KINASE_ATP"/>
    <property type="match status" value="1"/>
</dbReference>
<keyword evidence="6 12" id="KW-0547">Nucleotide-binding</keyword>
<dbReference type="EMBL" id="CM001882">
    <property type="protein sequence ID" value="EOY03726.1"/>
    <property type="molecule type" value="Genomic_DNA"/>
</dbReference>
<keyword evidence="7 16" id="KW-0418">Kinase</keyword>
<evidence type="ECO:0000256" key="1">
    <source>
        <dbReference type="ARBA" id="ARBA00004479"/>
    </source>
</evidence>
<keyword evidence="10 14" id="KW-0472">Membrane</keyword>
<dbReference type="CDD" id="cd14066">
    <property type="entry name" value="STKc_IRAK"/>
    <property type="match status" value="1"/>
</dbReference>
<dbReference type="InterPro" id="IPR000719">
    <property type="entry name" value="Prot_kinase_dom"/>
</dbReference>
<dbReference type="OMA" id="IKIIVYD"/>
<dbReference type="FunFam" id="3.30.200.20:FF:000039">
    <property type="entry name" value="receptor-like protein kinase FERONIA"/>
    <property type="match status" value="1"/>
</dbReference>
<dbReference type="GO" id="GO:0005886">
    <property type="term" value="C:plasma membrane"/>
    <property type="evidence" value="ECO:0000318"/>
    <property type="project" value="GO_Central"/>
</dbReference>
<keyword evidence="9 14" id="KW-1133">Transmembrane helix</keyword>
<evidence type="ECO:0000256" key="14">
    <source>
        <dbReference type="SAM" id="Phobius"/>
    </source>
</evidence>
<evidence type="ECO:0000256" key="10">
    <source>
        <dbReference type="ARBA" id="ARBA00023136"/>
    </source>
</evidence>
<accession>A0A061EFR2</accession>
<dbReference type="Gene3D" id="2.60.120.430">
    <property type="entry name" value="Galactose-binding lectin"/>
    <property type="match status" value="2"/>
</dbReference>
<dbReference type="GO" id="GO:0004714">
    <property type="term" value="F:transmembrane receptor protein tyrosine kinase activity"/>
    <property type="evidence" value="ECO:0007669"/>
    <property type="project" value="InterPro"/>
</dbReference>
<dbReference type="InterPro" id="IPR011009">
    <property type="entry name" value="Kinase-like_dom_sf"/>
</dbReference>
<dbReference type="HOGENOM" id="CLU_000288_42_5_1"/>
<dbReference type="AlphaFoldDB" id="A0A061EFR2"/>
<evidence type="ECO:0000313" key="17">
    <source>
        <dbReference type="Proteomes" id="UP000026915"/>
    </source>
</evidence>
<dbReference type="GO" id="GO:0010038">
    <property type="term" value="P:response to metal ion"/>
    <property type="evidence" value="ECO:0007669"/>
    <property type="project" value="UniProtKB-ARBA"/>
</dbReference>
<dbReference type="InterPro" id="IPR001245">
    <property type="entry name" value="Ser-Thr/Tyr_kinase_cat_dom"/>
</dbReference>
<feature type="binding site" evidence="12">
    <location>
        <position position="531"/>
    </location>
    <ligand>
        <name>ATP</name>
        <dbReference type="ChEBI" id="CHEBI:30616"/>
    </ligand>
</feature>
<dbReference type="GO" id="GO:0004674">
    <property type="term" value="F:protein serine/threonine kinase activity"/>
    <property type="evidence" value="ECO:0007669"/>
    <property type="project" value="UniProtKB-KW"/>
</dbReference>
<evidence type="ECO:0000256" key="2">
    <source>
        <dbReference type="ARBA" id="ARBA00022527"/>
    </source>
</evidence>
<feature type="region of interest" description="Disordered" evidence="13">
    <location>
        <begin position="420"/>
        <end position="439"/>
    </location>
</feature>